<reference evidence="2 3" key="1">
    <citation type="submission" date="2019-07" db="EMBL/GenBank/DDBJ databases">
        <title>Genomic Encyclopedia of Archaeal and Bacterial Type Strains, Phase II (KMG-II): from individual species to whole genera.</title>
        <authorList>
            <person name="Goeker M."/>
        </authorList>
    </citation>
    <scope>NUCLEOTIDE SEQUENCE [LARGE SCALE GENOMIC DNA]</scope>
    <source>
        <strain evidence="2 3">DSM 18850</strain>
    </source>
</reference>
<organism evidence="2 3">
    <name type="scientific">Sphingobacterium allocomposti</name>
    <dbReference type="NCBI Taxonomy" id="415956"/>
    <lineage>
        <taxon>Bacteria</taxon>
        <taxon>Pseudomonadati</taxon>
        <taxon>Bacteroidota</taxon>
        <taxon>Sphingobacteriia</taxon>
        <taxon>Sphingobacteriales</taxon>
        <taxon>Sphingobacteriaceae</taxon>
        <taxon>Sphingobacterium</taxon>
    </lineage>
</organism>
<proteinExistence type="predicted"/>
<dbReference type="Proteomes" id="UP000325105">
    <property type="component" value="Unassembled WGS sequence"/>
</dbReference>
<evidence type="ECO:0000256" key="1">
    <source>
        <dbReference type="SAM" id="SignalP"/>
    </source>
</evidence>
<evidence type="ECO:0008006" key="4">
    <source>
        <dbReference type="Google" id="ProtNLM"/>
    </source>
</evidence>
<feature type="chain" id="PRO_5024458586" description="TonB-like protein" evidence="1">
    <location>
        <begin position="20"/>
        <end position="274"/>
    </location>
</feature>
<comment type="caution">
    <text evidence="2">The sequence shown here is derived from an EMBL/GenBank/DDBJ whole genome shotgun (WGS) entry which is preliminary data.</text>
</comment>
<keyword evidence="3" id="KW-1185">Reference proteome</keyword>
<evidence type="ECO:0000313" key="2">
    <source>
        <dbReference type="EMBL" id="TYP92252.1"/>
    </source>
</evidence>
<dbReference type="AlphaFoldDB" id="A0A5S5DC14"/>
<accession>A0A5S5DC14</accession>
<gene>
    <name evidence="2" type="ORF">BC792_11727</name>
</gene>
<name>A0A5S5DC14_9SPHI</name>
<evidence type="ECO:0000313" key="3">
    <source>
        <dbReference type="Proteomes" id="UP000325105"/>
    </source>
</evidence>
<sequence>MRQIFLIFLLLWISGNASAQPKTELISVQDKGRISVVVPNTCPVFLGENIKYIGFYYRNSKLTDIVFNFEKPIQDLNFDPDTNTVALNRGFDLTIKGDVMLMYNQFPDLVIPQMPRAMNQTYLGAQDTTMKFSMYRIDMHRDSTIYTYFRGTEIGHGFSSGLPAKFNGDFQGFRDGLKKSTKRIEPIKDLDSALVYETVVSKKGELDDIKLIIGRSSKFSKLVEESLKKARWVPAFQSSTGALMRVKMRIYVELCQDGEIVVKLPNKLYNHTGD</sequence>
<keyword evidence="1" id="KW-0732">Signal</keyword>
<protein>
    <recommendedName>
        <fullName evidence="4">TonB-like protein</fullName>
    </recommendedName>
</protein>
<feature type="signal peptide" evidence="1">
    <location>
        <begin position="1"/>
        <end position="19"/>
    </location>
</feature>
<dbReference type="OrthoDB" id="762278at2"/>
<dbReference type="EMBL" id="VNHX01000017">
    <property type="protein sequence ID" value="TYP92252.1"/>
    <property type="molecule type" value="Genomic_DNA"/>
</dbReference>
<dbReference type="RefSeq" id="WP_148909355.1">
    <property type="nucleotide sequence ID" value="NZ_VNHX01000017.1"/>
</dbReference>